<protein>
    <submittedName>
        <fullName evidence="1">Uncharacterized protein</fullName>
    </submittedName>
</protein>
<accession>A0A3A1YJL6</accession>
<dbReference type="EMBL" id="NRJG01000112">
    <property type="protein sequence ID" value="RIY36217.1"/>
    <property type="molecule type" value="Genomic_DNA"/>
</dbReference>
<dbReference type="Proteomes" id="UP000265916">
    <property type="component" value="Unassembled WGS sequence"/>
</dbReference>
<proteinExistence type="predicted"/>
<name>A0A3A1YJL6_9GAMM</name>
<comment type="caution">
    <text evidence="1">The sequence shown here is derived from an EMBL/GenBank/DDBJ whole genome shotgun (WGS) entry which is preliminary data.</text>
</comment>
<dbReference type="RefSeq" id="WP_119532025.1">
    <property type="nucleotide sequence ID" value="NZ_JBHSSP010000028.1"/>
</dbReference>
<keyword evidence="2" id="KW-1185">Reference proteome</keyword>
<sequence>MNYFYKSVALVALASIIVTANAKLYFIEKDKYYIKLDTHALLNVEKLNFKSTDKEFKDFILREKFKYSSYFLRLSPSVQYPSFEIGMHLGYSKKNYEVFEDMIAKYDYSGFTDLAVFAKSAKFGEITLGRFEYNRDRFNIFFRKAIKFKPNDTKTFLGYFKYDFSYGDGELRLGYETSKAKIAQLSTGYASPNNLVNFTLTTSWITLKHDFTNDLLVVDDTYYMSGKASALQIYTNLQFNVNRLTSKLEFDYLSLRNTPYEFIYGLYRDHSMITSDPDHEGNVYLNLDSYTYNVAFTTSYEFNKYFIPEIKLVKNQVNSYNRSFNANYLVKTSYVELGVKSYFLNSYKDLANSYVYASVFAGNRKADDVTVFGDRYTNDNSVKGFNLKLALKY</sequence>
<organism evidence="1 2">
    <name type="scientific">Psittacicella hinzii</name>
    <dbReference type="NCBI Taxonomy" id="2028575"/>
    <lineage>
        <taxon>Bacteria</taxon>
        <taxon>Pseudomonadati</taxon>
        <taxon>Pseudomonadota</taxon>
        <taxon>Gammaproteobacteria</taxon>
        <taxon>Pasteurellales</taxon>
        <taxon>Psittacicellaceae</taxon>
        <taxon>Psittacicella</taxon>
    </lineage>
</organism>
<evidence type="ECO:0000313" key="1">
    <source>
        <dbReference type="EMBL" id="RIY36217.1"/>
    </source>
</evidence>
<gene>
    <name evidence="1" type="ORF">CKF58_06140</name>
</gene>
<reference evidence="1 2" key="1">
    <citation type="submission" date="2017-08" db="EMBL/GenBank/DDBJ databases">
        <title>Reclassification of Bisgaard taxon 37 and 44.</title>
        <authorList>
            <person name="Christensen H."/>
        </authorList>
    </citation>
    <scope>NUCLEOTIDE SEQUENCE [LARGE SCALE GENOMIC DNA]</scope>
    <source>
        <strain evidence="1 2">111</strain>
    </source>
</reference>
<dbReference type="AlphaFoldDB" id="A0A3A1YJL6"/>
<evidence type="ECO:0000313" key="2">
    <source>
        <dbReference type="Proteomes" id="UP000265916"/>
    </source>
</evidence>